<dbReference type="CDD" id="cd16295">
    <property type="entry name" value="TTHA0252-CPSF-like_MBL-fold"/>
    <property type="match status" value="1"/>
</dbReference>
<dbReference type="Gene3D" id="3.60.15.10">
    <property type="entry name" value="Ribonuclease Z/Hydroxyacylglutathione hydrolase-like"/>
    <property type="match status" value="1"/>
</dbReference>
<dbReference type="InterPro" id="IPR050698">
    <property type="entry name" value="MBL"/>
</dbReference>
<dbReference type="Pfam" id="PF10996">
    <property type="entry name" value="Beta-Casp"/>
    <property type="match status" value="1"/>
</dbReference>
<evidence type="ECO:0000313" key="5">
    <source>
        <dbReference type="Proteomes" id="UP000323653"/>
    </source>
</evidence>
<dbReference type="PANTHER" id="PTHR11203">
    <property type="entry name" value="CLEAVAGE AND POLYADENYLATION SPECIFICITY FACTOR FAMILY MEMBER"/>
    <property type="match status" value="1"/>
</dbReference>
<dbReference type="KEGG" id="pej:FYC62_07520"/>
<evidence type="ECO:0000313" key="4">
    <source>
        <dbReference type="EMBL" id="QEK51526.1"/>
    </source>
</evidence>
<organism evidence="4 5">
    <name type="scientific">Pedobacter aquae</name>
    <dbReference type="NCBI Taxonomy" id="2605747"/>
    <lineage>
        <taxon>Bacteria</taxon>
        <taxon>Pseudomonadati</taxon>
        <taxon>Bacteroidota</taxon>
        <taxon>Sphingobacteriia</taxon>
        <taxon>Sphingobacteriales</taxon>
        <taxon>Sphingobacteriaceae</taxon>
        <taxon>Pedobacter</taxon>
    </lineage>
</organism>
<evidence type="ECO:0000256" key="1">
    <source>
        <dbReference type="ARBA" id="ARBA00022801"/>
    </source>
</evidence>
<reference evidence="4 5" key="1">
    <citation type="submission" date="2019-08" db="EMBL/GenBank/DDBJ databases">
        <title>Pedobacter sp. nov., isolated from Han river, South Korea.</title>
        <authorList>
            <person name="Lee D.-H."/>
            <person name="Kim Y.-S."/>
            <person name="Hwang E.-M."/>
            <person name="Le Tran T.C."/>
            <person name="Cha C.-J."/>
        </authorList>
    </citation>
    <scope>NUCLEOTIDE SEQUENCE [LARGE SCALE GENOMIC DNA]</scope>
    <source>
        <strain evidence="4 5">CJ43</strain>
    </source>
</reference>
<dbReference type="Gene3D" id="3.40.50.10890">
    <property type="match status" value="1"/>
</dbReference>
<keyword evidence="1 4" id="KW-0378">Hydrolase</keyword>
<dbReference type="SMART" id="SM00849">
    <property type="entry name" value="Lactamase_B"/>
    <property type="match status" value="1"/>
</dbReference>
<gene>
    <name evidence="4" type="ORF">FYC62_07520</name>
</gene>
<dbReference type="Pfam" id="PF07521">
    <property type="entry name" value="RMMBL"/>
    <property type="match status" value="1"/>
</dbReference>
<dbReference type="EMBL" id="CP043329">
    <property type="protein sequence ID" value="QEK51526.1"/>
    <property type="molecule type" value="Genomic_DNA"/>
</dbReference>
<evidence type="ECO:0000259" key="2">
    <source>
        <dbReference type="SMART" id="SM00849"/>
    </source>
</evidence>
<dbReference type="InterPro" id="IPR011108">
    <property type="entry name" value="RMMBL"/>
</dbReference>
<dbReference type="SMART" id="SM01027">
    <property type="entry name" value="Beta-Casp"/>
    <property type="match status" value="1"/>
</dbReference>
<dbReference type="PANTHER" id="PTHR11203:SF37">
    <property type="entry name" value="INTEGRATOR COMPLEX SUBUNIT 11"/>
    <property type="match status" value="1"/>
</dbReference>
<dbReference type="Proteomes" id="UP000323653">
    <property type="component" value="Chromosome"/>
</dbReference>
<dbReference type="Pfam" id="PF00753">
    <property type="entry name" value="Lactamase_B"/>
    <property type="match status" value="1"/>
</dbReference>
<name>A0A5C0VG68_9SPHI</name>
<feature type="domain" description="Metallo-beta-lactamase" evidence="2">
    <location>
        <begin position="13"/>
        <end position="220"/>
    </location>
</feature>
<dbReference type="InterPro" id="IPR036866">
    <property type="entry name" value="RibonucZ/Hydroxyglut_hydro"/>
</dbReference>
<dbReference type="GO" id="GO:0016787">
    <property type="term" value="F:hydrolase activity"/>
    <property type="evidence" value="ECO:0007669"/>
    <property type="project" value="UniProtKB-KW"/>
</dbReference>
<proteinExistence type="predicted"/>
<dbReference type="InterPro" id="IPR022712">
    <property type="entry name" value="Beta_Casp"/>
</dbReference>
<accession>A0A5C0VG68</accession>
<dbReference type="GO" id="GO:0004521">
    <property type="term" value="F:RNA endonuclease activity"/>
    <property type="evidence" value="ECO:0007669"/>
    <property type="project" value="TreeGrafter"/>
</dbReference>
<dbReference type="AlphaFoldDB" id="A0A5C0VG68"/>
<protein>
    <submittedName>
        <fullName evidence="4">MBL fold metallo-hydrolase</fullName>
    </submittedName>
</protein>
<sequence length="467" mass="52731">MKLTVWGAAQQVTGSMHLLEVNNYKILIDCGLDYENDVNLLENINFPFLPSEIDLVVLTHAHIDHSGNLPTLVRLGFEGQILCTPPTADLTQLLLADSVNIFLGKLKKKPFKKRSKKYHHDNQQQQPLYLQKHVMDTTDRMVTIGFNKPFQIREDIEIQFIPTGHLLGAAAVHFKVTEAGQTKTIAFTGDIGRKNYPVLINPETLPETDFLVTESTYGGRLHTAIESIEETLIKVIKETCINQPGRLIIPAFSVGRTQSLVYTLNKIFSKNLLPPVPIFVDSPMAIMATDIYRKHQRYVNDDAKSFYQKNGDEFEFANLSYVKELKESKEISNHFEPCIIISSAGMLEGGRIQDHLFYNIQNFYATILFIGYCAKNTLGYRLLRGDAVVRLRGRDLSVFATIKKTDQLSGHADHKGIMEYIKAVPKEGLKKIFLVHGEQESMLALQSALEDDGYKAVIPEKGMIFEL</sequence>
<keyword evidence="5" id="KW-1185">Reference proteome</keyword>
<dbReference type="SUPFAM" id="SSF56281">
    <property type="entry name" value="Metallo-hydrolase/oxidoreductase"/>
    <property type="match status" value="1"/>
</dbReference>
<dbReference type="RefSeq" id="WP_149074511.1">
    <property type="nucleotide sequence ID" value="NZ_CP043329.1"/>
</dbReference>
<dbReference type="InterPro" id="IPR001279">
    <property type="entry name" value="Metallo-B-lactamas"/>
</dbReference>
<evidence type="ECO:0000259" key="3">
    <source>
        <dbReference type="SMART" id="SM01027"/>
    </source>
</evidence>
<feature type="domain" description="Beta-Casp" evidence="3">
    <location>
        <begin position="257"/>
        <end position="382"/>
    </location>
</feature>